<name>A0A2G5B221_COERN</name>
<evidence type="ECO:0000256" key="1">
    <source>
        <dbReference type="SAM" id="MobiDB-lite"/>
    </source>
</evidence>
<organism evidence="2 3">
    <name type="scientific">Coemansia reversa (strain ATCC 12441 / NRRL 1564)</name>
    <dbReference type="NCBI Taxonomy" id="763665"/>
    <lineage>
        <taxon>Eukaryota</taxon>
        <taxon>Fungi</taxon>
        <taxon>Fungi incertae sedis</taxon>
        <taxon>Zoopagomycota</taxon>
        <taxon>Kickxellomycotina</taxon>
        <taxon>Kickxellomycetes</taxon>
        <taxon>Kickxellales</taxon>
        <taxon>Kickxellaceae</taxon>
        <taxon>Coemansia</taxon>
    </lineage>
</organism>
<dbReference type="AlphaFoldDB" id="A0A2G5B221"/>
<feature type="region of interest" description="Disordered" evidence="1">
    <location>
        <begin position="1"/>
        <end position="108"/>
    </location>
</feature>
<feature type="compositionally biased region" description="Acidic residues" evidence="1">
    <location>
        <begin position="243"/>
        <end position="252"/>
    </location>
</feature>
<feature type="compositionally biased region" description="Acidic residues" evidence="1">
    <location>
        <begin position="17"/>
        <end position="36"/>
    </location>
</feature>
<evidence type="ECO:0000313" key="3">
    <source>
        <dbReference type="Proteomes" id="UP000242474"/>
    </source>
</evidence>
<feature type="compositionally biased region" description="Basic and acidic residues" evidence="1">
    <location>
        <begin position="270"/>
        <end position="283"/>
    </location>
</feature>
<gene>
    <name evidence="2" type="ORF">COEREDRAFT_12259</name>
</gene>
<sequence>MNVMANMQAGLSITNNEDSDDAYEAEVEEDGSDSETESEHDTEMDPDEDMVSDDSASGPDEEMEGSSSSVGEYPIPGDYHLSSSSDIYDSDVSNSEGNYPIPIDTETSKETGVDTVVVHMPIVPEETTRSKVSSTSEEHNNNSPYVIKGAAALSLPEISSSESKPTFTWLPISGMQDLQKISQANSTTQRVYMMFKRRVLARIPMTKNISTTPHFSTTLSPEHRLKPFRPGSPGSPQLHNDDPEPIDQELIEYPDSSSDSLIEYPDSSDESERTSSRLRRDTRIIPSPC</sequence>
<accession>A0A2G5B221</accession>
<protein>
    <submittedName>
        <fullName evidence="2">Uncharacterized protein</fullName>
    </submittedName>
</protein>
<feature type="compositionally biased region" description="Low complexity" evidence="1">
    <location>
        <begin position="82"/>
        <end position="95"/>
    </location>
</feature>
<feature type="compositionally biased region" description="Polar residues" evidence="1">
    <location>
        <begin position="210"/>
        <end position="220"/>
    </location>
</feature>
<reference evidence="2 3" key="1">
    <citation type="journal article" date="2015" name="Genome Biol. Evol.">
        <title>Phylogenomic analyses indicate that early fungi evolved digesting cell walls of algal ancestors of land plants.</title>
        <authorList>
            <person name="Chang Y."/>
            <person name="Wang S."/>
            <person name="Sekimoto S."/>
            <person name="Aerts A.L."/>
            <person name="Choi C."/>
            <person name="Clum A."/>
            <person name="LaButti K.M."/>
            <person name="Lindquist E.A."/>
            <person name="Yee Ngan C."/>
            <person name="Ohm R.A."/>
            <person name="Salamov A.A."/>
            <person name="Grigoriev I.V."/>
            <person name="Spatafora J.W."/>
            <person name="Berbee M.L."/>
        </authorList>
    </citation>
    <scope>NUCLEOTIDE SEQUENCE [LARGE SCALE GENOMIC DNA]</scope>
    <source>
        <strain evidence="2 3">NRRL 1564</strain>
    </source>
</reference>
<proteinExistence type="predicted"/>
<dbReference type="EMBL" id="KZ303576">
    <property type="protein sequence ID" value="PIA12757.1"/>
    <property type="molecule type" value="Genomic_DNA"/>
</dbReference>
<feature type="region of interest" description="Disordered" evidence="1">
    <location>
        <begin position="210"/>
        <end position="289"/>
    </location>
</feature>
<keyword evidence="3" id="KW-1185">Reference proteome</keyword>
<dbReference type="Proteomes" id="UP000242474">
    <property type="component" value="Unassembled WGS sequence"/>
</dbReference>
<evidence type="ECO:0000313" key="2">
    <source>
        <dbReference type="EMBL" id="PIA12757.1"/>
    </source>
</evidence>